<dbReference type="EMBL" id="JAKLUA010000055">
    <property type="protein sequence ID" value="MCG2673413.1"/>
    <property type="molecule type" value="Genomic_DNA"/>
</dbReference>
<gene>
    <name evidence="1" type="ORF">L6637_41920</name>
</gene>
<evidence type="ECO:0000313" key="2">
    <source>
        <dbReference type="Proteomes" id="UP001139012"/>
    </source>
</evidence>
<protein>
    <submittedName>
        <fullName evidence="1">Uncharacterized protein</fullName>
    </submittedName>
</protein>
<organism evidence="1 2">
    <name type="scientific">Bradyrhizobium zhengyangense</name>
    <dbReference type="NCBI Taxonomy" id="2911009"/>
    <lineage>
        <taxon>Bacteria</taxon>
        <taxon>Pseudomonadati</taxon>
        <taxon>Pseudomonadota</taxon>
        <taxon>Alphaproteobacteria</taxon>
        <taxon>Hyphomicrobiales</taxon>
        <taxon>Nitrobacteraceae</taxon>
        <taxon>Bradyrhizobium</taxon>
    </lineage>
</organism>
<keyword evidence="2" id="KW-1185">Reference proteome</keyword>
<dbReference type="Proteomes" id="UP001139012">
    <property type="component" value="Unassembled WGS sequence"/>
</dbReference>
<proteinExistence type="predicted"/>
<feature type="non-terminal residue" evidence="1">
    <location>
        <position position="1"/>
    </location>
</feature>
<reference evidence="1" key="1">
    <citation type="submission" date="2022-01" db="EMBL/GenBank/DDBJ databases">
        <title>Genome sequnece data of strain Bradyrhizobium sp. nov.</title>
        <authorList>
            <person name="Zhang J."/>
        </authorList>
    </citation>
    <scope>NUCLEOTIDE SEQUENCE</scope>
    <source>
        <strain evidence="1">WYCCWR 12774</strain>
    </source>
</reference>
<name>A0ABS9M2D4_9BRAD</name>
<accession>A0ABS9M2D4</accession>
<sequence>ELIAVHKGCYTALLLTRQDGPHRRETVLPTADVVRRFNPAFGQGMTVAAQEVAVLEWLLRERVGQPGPLDRLAQAFFVAIQSVLVVPWSVAESDFMYEEARGTRPADFV</sequence>
<evidence type="ECO:0000313" key="1">
    <source>
        <dbReference type="EMBL" id="MCG2673413.1"/>
    </source>
</evidence>
<comment type="caution">
    <text evidence="1">The sequence shown here is derived from an EMBL/GenBank/DDBJ whole genome shotgun (WGS) entry which is preliminary data.</text>
</comment>